<evidence type="ECO:0000256" key="1">
    <source>
        <dbReference type="SAM" id="MobiDB-lite"/>
    </source>
</evidence>
<accession>A0A423HS86</accession>
<feature type="region of interest" description="Disordered" evidence="1">
    <location>
        <begin position="161"/>
        <end position="182"/>
    </location>
</feature>
<evidence type="ECO:0000313" key="2">
    <source>
        <dbReference type="EMBL" id="RON16045.1"/>
    </source>
</evidence>
<protein>
    <submittedName>
        <fullName evidence="2">Uncharacterized protein</fullName>
    </submittedName>
</protein>
<dbReference type="EMBL" id="MOBM01000014">
    <property type="protein sequence ID" value="RON16045.1"/>
    <property type="molecule type" value="Genomic_DNA"/>
</dbReference>
<organism evidence="2 3">
    <name type="scientific">Pseudomonas frederiksbergensis</name>
    <dbReference type="NCBI Taxonomy" id="104087"/>
    <lineage>
        <taxon>Bacteria</taxon>
        <taxon>Pseudomonadati</taxon>
        <taxon>Pseudomonadota</taxon>
        <taxon>Gammaproteobacteria</taxon>
        <taxon>Pseudomonadales</taxon>
        <taxon>Pseudomonadaceae</taxon>
        <taxon>Pseudomonas</taxon>
    </lineage>
</organism>
<comment type="caution">
    <text evidence="2">The sequence shown here is derived from an EMBL/GenBank/DDBJ whole genome shotgun (WGS) entry which is preliminary data.</text>
</comment>
<proteinExistence type="predicted"/>
<reference evidence="2 3" key="1">
    <citation type="submission" date="2016-10" db="EMBL/GenBank/DDBJ databases">
        <title>Comparative genome analysis of multiple Pseudomonas spp. focuses on biocontrol and plant growth promoting traits.</title>
        <authorList>
            <person name="Tao X.-Y."/>
            <person name="Taylor C.G."/>
        </authorList>
    </citation>
    <scope>NUCLEOTIDE SEQUENCE [LARGE SCALE GENOMIC DNA]</scope>
    <source>
        <strain evidence="2 3">36C6</strain>
    </source>
</reference>
<name>A0A423HS86_9PSED</name>
<dbReference type="AlphaFoldDB" id="A0A423HS86"/>
<sequence>MSSRQLNNVSDLFFAIGDAIHGAGLGVSVSNYDEFGGEVGDAEVLIEIERTGPGVKLADGRHVHNVSVTLHAVVARWRKFAPLEAMNLATALERLVDSNRWGLPGRQCDLPENMHCSPSIFQQGKGGYEAWGCSFTQRLGIGRVRTPEDPVIGGMPLIAWRMPDDDNPPDLSDPDQYKPLEV</sequence>
<dbReference type="Proteomes" id="UP000284002">
    <property type="component" value="Unassembled WGS sequence"/>
</dbReference>
<evidence type="ECO:0000313" key="3">
    <source>
        <dbReference type="Proteomes" id="UP000284002"/>
    </source>
</evidence>
<dbReference type="RefSeq" id="WP_123358247.1">
    <property type="nucleotide sequence ID" value="NZ_MOBM01000014.1"/>
</dbReference>
<gene>
    <name evidence="2" type="ORF">BK662_11490</name>
</gene>